<dbReference type="AlphaFoldDB" id="A0A812IV97"/>
<evidence type="ECO:0000313" key="2">
    <source>
        <dbReference type="EMBL" id="CAE7161427.1"/>
    </source>
</evidence>
<name>A0A812IV97_SYMPI</name>
<organism evidence="2 3">
    <name type="scientific">Symbiodinium pilosum</name>
    <name type="common">Dinoflagellate</name>
    <dbReference type="NCBI Taxonomy" id="2952"/>
    <lineage>
        <taxon>Eukaryota</taxon>
        <taxon>Sar</taxon>
        <taxon>Alveolata</taxon>
        <taxon>Dinophyceae</taxon>
        <taxon>Suessiales</taxon>
        <taxon>Symbiodiniaceae</taxon>
        <taxon>Symbiodinium</taxon>
    </lineage>
</organism>
<reference evidence="2" key="1">
    <citation type="submission" date="2021-02" db="EMBL/GenBank/DDBJ databases">
        <authorList>
            <person name="Dougan E. K."/>
            <person name="Rhodes N."/>
            <person name="Thang M."/>
            <person name="Chan C."/>
        </authorList>
    </citation>
    <scope>NUCLEOTIDE SEQUENCE</scope>
</reference>
<evidence type="ECO:0000256" key="1">
    <source>
        <dbReference type="SAM" id="MobiDB-lite"/>
    </source>
</evidence>
<keyword evidence="3" id="KW-1185">Reference proteome</keyword>
<feature type="non-terminal residue" evidence="2">
    <location>
        <position position="1"/>
    </location>
</feature>
<accession>A0A812IV97</accession>
<proteinExistence type="predicted"/>
<dbReference type="Proteomes" id="UP000649617">
    <property type="component" value="Unassembled WGS sequence"/>
</dbReference>
<feature type="non-terminal residue" evidence="2">
    <location>
        <position position="129"/>
    </location>
</feature>
<dbReference type="EMBL" id="CAJNIZ010000414">
    <property type="protein sequence ID" value="CAE7161427.1"/>
    <property type="molecule type" value="Genomic_DNA"/>
</dbReference>
<gene>
    <name evidence="2" type="primary">UVR8</name>
    <name evidence="2" type="ORF">SPIL2461_LOCUS534</name>
</gene>
<comment type="caution">
    <text evidence="2">The sequence shown here is derived from an EMBL/GenBank/DDBJ whole genome shotgun (WGS) entry which is preliminary data.</text>
</comment>
<evidence type="ECO:0000313" key="3">
    <source>
        <dbReference type="Proteomes" id="UP000649617"/>
    </source>
</evidence>
<protein>
    <submittedName>
        <fullName evidence="2">UVR8 protein</fullName>
    </submittedName>
</protein>
<feature type="compositionally biased region" description="Basic and acidic residues" evidence="1">
    <location>
        <begin position="9"/>
        <end position="22"/>
    </location>
</feature>
<feature type="region of interest" description="Disordered" evidence="1">
    <location>
        <begin position="88"/>
        <end position="129"/>
    </location>
</feature>
<feature type="compositionally biased region" description="Polar residues" evidence="1">
    <location>
        <begin position="116"/>
        <end position="129"/>
    </location>
</feature>
<feature type="region of interest" description="Disordered" evidence="1">
    <location>
        <begin position="1"/>
        <end position="50"/>
    </location>
</feature>
<sequence>AQIVGNPSETREAKEKKDEAKEPGSLAGLGDLCGEHGFANQPDMRPAPNAAAPLQDAKCIDALGRIETRMTELLGCMTELAGNLKDMAQTDVPKKKDGAKATTVPKAKAKKESIAPPSQANGVQSSIPE</sequence>